<evidence type="ECO:0000313" key="2">
    <source>
        <dbReference type="Proteomes" id="UP000578531"/>
    </source>
</evidence>
<evidence type="ECO:0000313" key="1">
    <source>
        <dbReference type="EMBL" id="KAF6234313.1"/>
    </source>
</evidence>
<dbReference type="Proteomes" id="UP000578531">
    <property type="component" value="Unassembled WGS sequence"/>
</dbReference>
<gene>
    <name evidence="1" type="ORF">HO173_007346</name>
</gene>
<proteinExistence type="predicted"/>
<comment type="caution">
    <text evidence="1">The sequence shown here is derived from an EMBL/GenBank/DDBJ whole genome shotgun (WGS) entry which is preliminary data.</text>
</comment>
<name>A0A8H6FTC1_9LECA</name>
<dbReference type="RefSeq" id="XP_037163710.1">
    <property type="nucleotide sequence ID" value="XM_037309250.1"/>
</dbReference>
<reference evidence="1 2" key="1">
    <citation type="journal article" date="2020" name="Genomics">
        <title>Complete, high-quality genomes from long-read metagenomic sequencing of two wolf lichen thalli reveals enigmatic genome architecture.</title>
        <authorList>
            <person name="McKenzie S.K."/>
            <person name="Walston R.F."/>
            <person name="Allen J.L."/>
        </authorList>
    </citation>
    <scope>NUCLEOTIDE SEQUENCE [LARGE SCALE GENOMIC DNA]</scope>
    <source>
        <strain evidence="1">WasteWater2</strain>
    </source>
</reference>
<dbReference type="GeneID" id="59289003"/>
<sequence>MQRSRNDGKHLAMTLWATQNFSAPPYLYANGTPPPIDLGHLNPREICDRIVEVHMAMASGAVGRFPVPSVKFEAGAAPKRIANDIAKEVAQKKTKEMKAEARKRKRGGGRTDEYVTYSCTVTRLATGREAATISLH</sequence>
<organism evidence="1 2">
    <name type="scientific">Letharia columbiana</name>
    <dbReference type="NCBI Taxonomy" id="112416"/>
    <lineage>
        <taxon>Eukaryota</taxon>
        <taxon>Fungi</taxon>
        <taxon>Dikarya</taxon>
        <taxon>Ascomycota</taxon>
        <taxon>Pezizomycotina</taxon>
        <taxon>Lecanoromycetes</taxon>
        <taxon>OSLEUM clade</taxon>
        <taxon>Lecanoromycetidae</taxon>
        <taxon>Lecanorales</taxon>
        <taxon>Lecanorineae</taxon>
        <taxon>Parmeliaceae</taxon>
        <taxon>Letharia</taxon>
    </lineage>
</organism>
<keyword evidence="2" id="KW-1185">Reference proteome</keyword>
<protein>
    <submittedName>
        <fullName evidence="1">Uncharacterized protein</fullName>
    </submittedName>
</protein>
<dbReference type="EMBL" id="JACCJC010000030">
    <property type="protein sequence ID" value="KAF6234313.1"/>
    <property type="molecule type" value="Genomic_DNA"/>
</dbReference>
<accession>A0A8H6FTC1</accession>
<dbReference type="AlphaFoldDB" id="A0A8H6FTC1"/>